<dbReference type="NCBIfam" id="TIGR01643">
    <property type="entry name" value="YD_repeat_2x"/>
    <property type="match status" value="3"/>
</dbReference>
<dbReference type="InterPro" id="IPR022385">
    <property type="entry name" value="Rhs_assc_core"/>
</dbReference>
<sequence>MGYPAVHYSKEWKLPAYIEADYNYCMNQLMYSGERPILPPPQKANTNIKILSGDFDGNGLTDVISIELPYNVENCIPIGRRREKRYCDCKHTIINNSTVNWIDLDRRKTSDYIKSLRSLEVRVKNDDLLQAIDMNGNGKTNLLHITKGKLFIYEMDGNYNLNLLVKHANPYLLIRRKHPLIDNINSNLDLIRPIIGDFNGDGLLDFMLPRDNPTNQYDILYNTGKGFVTETKILPFKYEAHMANGRRPVQSTPIAIDMNNDGKSDIVEYRTAFDSDLINQMFRGISVFKNINGKDANELFVKINNSEYESYNVGRAGHLLFSPPDKRNMFMDIALVYGNTIEGYSLEQDNKKEIILQAISKGEESHQITYNSMVSQKDEGFPTYLKEQYKLKEYPYADIEAIPTLSLVSKIERKYYQQTTEKIFDYFAAVTHLQGLGFLGFKAIMQTNWYEPSKKESQYLYSYKTQNYELRGVLTDEYITPYRVRYFMDYNPDFDAVSTVHYSYSHSEAPNKCFKLQLDKQVTEDKLKGITTTQAFVYDANLNPTQITTETEGYKQVQELQYAPKESSPYRMGLLAHKRTASTLDGDTFTAEESYTYENGLISTAKTKGNGTGEHTEKFSYDPYGNITQKETIAEDGQKRSEQYTYDPTHRFIATHTDFEGLKTSFVYDERGNLSKETTPWGQSTSYQYDIWNRPIKVTDYLGKSLRTTYGANGSKYNIRSDSDDDSYTSETYNALGWLLESEASTALGATAVRYEYDALGRTIGKSEPFAAGGSPQGWTRTEYDRYGRPVQVTTAHGKTIRTSYDGLKTTVDDGSKQITTTQNAIGKTISQSDPGGTIKYTYFGNGTLKTANYEGVEQKITQDGWGRKTSLTDPAAGVYRYAYDSWGRLTEETTPKGKTTLTYEPNSDRLKSKHLVGDHTDMLIRYTYNAEKLLTQIDNENQDGNSDHYTYTYDHNRQLLTSTETNPWAKYTKAYTYDNFGRVQKETTTTEAAGKRVSAMVQYRYQNGELVEMKDDKGISLWKLSSENPYGQPLVSHKGGIKETYTYDKGYPVSQLLQSEDKAIGALTWQFNPQKGLLDSRQYSFWGKQEDFSYDNLDRLTAWGDANTPPQTHSYDERGRITENSLLGTYKYPSKGYDQEKLQLNDAGEAFYKDAPMPAIRYNMLKSPEQIYIKDKERITYLYNAFGNRAHSFYGNAEAEKEKRPIHKHYSADGSVEIKEDKTKGSIDFLFYLGGDPYSAPAVYNSNGEEGKLLFLHRDQLGSIVAITDLNGKLVEARHFDAWGKVLSITDANGNKLTSLLLDRGYTGHEHLASVGLIHMNARLYDPALHRFLQPDNYIQDPFNTQNFNRYGYCLNNPLVYVDQNGEFWHLVIGAVVGGVINWISNGARLDAKGLGYFAVGAVAGAVGAGIGSGVSASLAGGTFAGGFMSTSVAVSSSFINGAAIGAASGLGAGFVGGFGNGLVGGQNIGQAFGSGITNGLIGMAMGGVIGGLSGGIDAAIDGRRFWDGATLLEERYLANQQLPLVKQQGQYNCAPATGESTTGISQTRYRTILHGDPNTTPIDVNSFNNAIKSETGRNVVRFTNYLPKDKIGAEQIAGMMNRGNHFYLISNSSQAGITHATALNSVFLKTYQRISGSLYYKVIYQAMDPAIGAYTTIKANSMKYIFKIQP</sequence>
<organism evidence="4 5">
    <name type="scientific">Capnocytophaga endodontalis</name>
    <dbReference type="NCBI Taxonomy" id="2708117"/>
    <lineage>
        <taxon>Bacteria</taxon>
        <taxon>Pseudomonadati</taxon>
        <taxon>Bacteroidota</taxon>
        <taxon>Flavobacteriia</taxon>
        <taxon>Flavobacteriales</taxon>
        <taxon>Flavobacteriaceae</taxon>
        <taxon>Capnocytophaga</taxon>
    </lineage>
</organism>
<dbReference type="Gene3D" id="2.180.10.10">
    <property type="entry name" value="RHS repeat-associated core"/>
    <property type="match status" value="2"/>
</dbReference>
<dbReference type="InterPro" id="IPR006530">
    <property type="entry name" value="YD"/>
</dbReference>
<dbReference type="Proteomes" id="UP000197007">
    <property type="component" value="Chromosome"/>
</dbReference>
<feature type="domain" description="Teneurin-like YD-shell" evidence="3">
    <location>
        <begin position="1254"/>
        <end position="1359"/>
    </location>
</feature>
<keyword evidence="1" id="KW-0677">Repeat</keyword>
<accession>A0A1Z4BMV1</accession>
<dbReference type="EMBL" id="CP022022">
    <property type="protein sequence ID" value="ASF42602.1"/>
    <property type="molecule type" value="Genomic_DNA"/>
</dbReference>
<evidence type="ECO:0000256" key="2">
    <source>
        <dbReference type="SAM" id="Phobius"/>
    </source>
</evidence>
<feature type="transmembrane region" description="Helical" evidence="2">
    <location>
        <begin position="1369"/>
        <end position="1386"/>
    </location>
</feature>
<evidence type="ECO:0000313" key="5">
    <source>
        <dbReference type="Proteomes" id="UP000197007"/>
    </source>
</evidence>
<gene>
    <name evidence="4" type="ORF">CBG49_05700</name>
</gene>
<dbReference type="RefSeq" id="WP_088593732.1">
    <property type="nucleotide sequence ID" value="NZ_CP022022.1"/>
</dbReference>
<proteinExistence type="predicted"/>
<dbReference type="InterPro" id="IPR028994">
    <property type="entry name" value="Integrin_alpha_N"/>
</dbReference>
<dbReference type="PANTHER" id="PTHR32305:SF15">
    <property type="entry name" value="PROTEIN RHSA-RELATED"/>
    <property type="match status" value="1"/>
</dbReference>
<dbReference type="Pfam" id="PF25023">
    <property type="entry name" value="TEN_YD-shell"/>
    <property type="match status" value="2"/>
</dbReference>
<evidence type="ECO:0000256" key="1">
    <source>
        <dbReference type="ARBA" id="ARBA00022737"/>
    </source>
</evidence>
<feature type="domain" description="Teneurin-like YD-shell" evidence="3">
    <location>
        <begin position="517"/>
        <end position="767"/>
    </location>
</feature>
<dbReference type="NCBIfam" id="TIGR03696">
    <property type="entry name" value="Rhs_assc_core"/>
    <property type="match status" value="1"/>
</dbReference>
<dbReference type="PANTHER" id="PTHR32305">
    <property type="match status" value="1"/>
</dbReference>
<keyword evidence="2" id="KW-0472">Membrane</keyword>
<feature type="transmembrane region" description="Helical" evidence="2">
    <location>
        <begin position="1398"/>
        <end position="1420"/>
    </location>
</feature>
<evidence type="ECO:0000313" key="4">
    <source>
        <dbReference type="EMBL" id="ASF42602.1"/>
    </source>
</evidence>
<name>A0A1Z4BMV1_9FLAO</name>
<protein>
    <submittedName>
        <fullName evidence="4">Sugar-binding protein</fullName>
    </submittedName>
</protein>
<keyword evidence="5" id="KW-1185">Reference proteome</keyword>
<dbReference type="InterPro" id="IPR056823">
    <property type="entry name" value="TEN-like_YD-shell"/>
</dbReference>
<dbReference type="InterPro" id="IPR031325">
    <property type="entry name" value="RHS_repeat"/>
</dbReference>
<dbReference type="KEGG" id="capn:CBG49_05700"/>
<keyword evidence="2" id="KW-1133">Transmembrane helix</keyword>
<keyword evidence="2" id="KW-0812">Transmembrane</keyword>
<dbReference type="Pfam" id="PF05593">
    <property type="entry name" value="RHS_repeat"/>
    <property type="match status" value="1"/>
</dbReference>
<evidence type="ECO:0000259" key="3">
    <source>
        <dbReference type="Pfam" id="PF25023"/>
    </source>
</evidence>
<dbReference type="SUPFAM" id="SSF69318">
    <property type="entry name" value="Integrin alpha N-terminal domain"/>
    <property type="match status" value="1"/>
</dbReference>
<dbReference type="InterPro" id="IPR050708">
    <property type="entry name" value="T6SS_VgrG/RHS"/>
</dbReference>
<reference evidence="5" key="1">
    <citation type="submission" date="2017-06" db="EMBL/GenBank/DDBJ databases">
        <title>Complete genome sequence of Capnocytophaga sp. KCOM 1579 (=ChDC OS43) isolated from a human refractory periapical abscess lesion.</title>
        <authorList>
            <person name="Kook J.-K."/>
            <person name="Park S.-N."/>
            <person name="Lim Y.K."/>
            <person name="Roh H."/>
        </authorList>
    </citation>
    <scope>NUCLEOTIDE SEQUENCE [LARGE SCALE GENOMIC DNA]</scope>
    <source>
        <strain evidence="5">ChDC OS43</strain>
    </source>
</reference>
<feature type="transmembrane region" description="Helical" evidence="2">
    <location>
        <begin position="1440"/>
        <end position="1460"/>
    </location>
</feature>